<sequence length="209" mass="24496">MVDDGQLIDYVCMGTFEFSPMLVLWKRAAKVILQTEYKVIRGKHTLVNLCEEAFGWLKKMSKTADAMKFADNGNTEEYYSFIFKELEAERVWWGTQEALQKTEMGRQCFYHRHSEKEREREKERARRPDQKPKGDDYVVIQRDSFYYLKNQSADLERQVDVLRKINEYERFIDSICSGLDGSGRFRGSDSRSEGNSWSSVECPGLCSIM</sequence>
<accession>A0ABQ9DSY7</accession>
<evidence type="ECO:0000313" key="2">
    <source>
        <dbReference type="EMBL" id="KAJ7426447.1"/>
    </source>
</evidence>
<evidence type="ECO:0000256" key="1">
    <source>
        <dbReference type="SAM" id="MobiDB-lite"/>
    </source>
</evidence>
<reference evidence="2" key="1">
    <citation type="submission" date="2019-10" db="EMBL/GenBank/DDBJ databases">
        <authorList>
            <person name="Soares A.E.R."/>
            <person name="Aleixo A."/>
            <person name="Schneider P."/>
            <person name="Miyaki C.Y."/>
            <person name="Schneider M.P."/>
            <person name="Mello C."/>
            <person name="Vasconcelos A.T.R."/>
        </authorList>
    </citation>
    <scope>NUCLEOTIDE SEQUENCE</scope>
    <source>
        <tissue evidence="2">Muscle</tissue>
    </source>
</reference>
<proteinExistence type="predicted"/>
<evidence type="ECO:0000313" key="3">
    <source>
        <dbReference type="Proteomes" id="UP001145742"/>
    </source>
</evidence>
<dbReference type="Proteomes" id="UP001145742">
    <property type="component" value="Unassembled WGS sequence"/>
</dbReference>
<name>A0ABQ9DSY7_9PASS</name>
<protein>
    <submittedName>
        <fullName evidence="2">Uncharacterized protein</fullName>
    </submittedName>
</protein>
<organism evidence="2 3">
    <name type="scientific">Willisornis vidua</name>
    <name type="common">Xingu scale-backed antbird</name>
    <dbReference type="NCBI Taxonomy" id="1566151"/>
    <lineage>
        <taxon>Eukaryota</taxon>
        <taxon>Metazoa</taxon>
        <taxon>Chordata</taxon>
        <taxon>Craniata</taxon>
        <taxon>Vertebrata</taxon>
        <taxon>Euteleostomi</taxon>
        <taxon>Archelosauria</taxon>
        <taxon>Archosauria</taxon>
        <taxon>Dinosauria</taxon>
        <taxon>Saurischia</taxon>
        <taxon>Theropoda</taxon>
        <taxon>Coelurosauria</taxon>
        <taxon>Aves</taxon>
        <taxon>Neognathae</taxon>
        <taxon>Neoaves</taxon>
        <taxon>Telluraves</taxon>
        <taxon>Australaves</taxon>
        <taxon>Passeriformes</taxon>
        <taxon>Thamnophilidae</taxon>
        <taxon>Willisornis</taxon>
    </lineage>
</organism>
<comment type="caution">
    <text evidence="2">The sequence shown here is derived from an EMBL/GenBank/DDBJ whole genome shotgun (WGS) entry which is preliminary data.</text>
</comment>
<gene>
    <name evidence="2" type="ORF">WISP_16539</name>
</gene>
<feature type="region of interest" description="Disordered" evidence="1">
    <location>
        <begin position="112"/>
        <end position="134"/>
    </location>
</feature>
<dbReference type="EMBL" id="WHWB01032219">
    <property type="protein sequence ID" value="KAJ7426447.1"/>
    <property type="molecule type" value="Genomic_DNA"/>
</dbReference>
<keyword evidence="3" id="KW-1185">Reference proteome</keyword>